<reference evidence="3" key="2">
    <citation type="submission" date="2025-08" db="UniProtKB">
        <authorList>
            <consortium name="RefSeq"/>
        </authorList>
    </citation>
    <scope>IDENTIFICATION</scope>
    <source>
        <tissue evidence="3">Young leaves</tissue>
    </source>
</reference>
<dbReference type="PANTHER" id="PTHR35297:SF2">
    <property type="entry name" value="PROTEIN, PUTATIVE-RELATED"/>
    <property type="match status" value="1"/>
</dbReference>
<accession>A0A8B9AEE7</accession>
<reference evidence="2" key="1">
    <citation type="journal article" date="2019" name="Nat. Commun.">
        <title>Genome-wide association mapping of date palm fruit traits.</title>
        <authorList>
            <person name="Hazzouri K.M."/>
            <person name="Gros-Balthazard M."/>
            <person name="Flowers J.M."/>
            <person name="Copetti D."/>
            <person name="Lemansour A."/>
            <person name="Lebrun M."/>
            <person name="Masmoudi K."/>
            <person name="Ferrand S."/>
            <person name="Dhar M.I."/>
            <person name="Fresquez Z.A."/>
            <person name="Rosas U."/>
            <person name="Zhang J."/>
            <person name="Talag J."/>
            <person name="Lee S."/>
            <person name="Kudrna D."/>
            <person name="Powell R.F."/>
            <person name="Leitch I.J."/>
            <person name="Krueger R.R."/>
            <person name="Wing R.A."/>
            <person name="Amiri K.M.A."/>
            <person name="Purugganan M.D."/>
        </authorList>
    </citation>
    <scope>NUCLEOTIDE SEQUENCE [LARGE SCALE GENOMIC DNA]</scope>
    <source>
        <strain evidence="2">cv. Khalas</strain>
    </source>
</reference>
<organism evidence="2 3">
    <name type="scientific">Phoenix dactylifera</name>
    <name type="common">Date palm</name>
    <dbReference type="NCBI Taxonomy" id="42345"/>
    <lineage>
        <taxon>Eukaryota</taxon>
        <taxon>Viridiplantae</taxon>
        <taxon>Streptophyta</taxon>
        <taxon>Embryophyta</taxon>
        <taxon>Tracheophyta</taxon>
        <taxon>Spermatophyta</taxon>
        <taxon>Magnoliopsida</taxon>
        <taxon>Liliopsida</taxon>
        <taxon>Arecaceae</taxon>
        <taxon>Coryphoideae</taxon>
        <taxon>Phoeniceae</taxon>
        <taxon>Phoenix</taxon>
    </lineage>
</organism>
<sequence>MQRQSLGAPGAKLQVNGNSDGGEREERRKSSAGVGAAAAAAAAAAAVAGEEEDIKVEKLIRSSSRMERSIHLIPVLTVLCLLLLYLISHDPSPNELEKLGGDAHLLFQNAGSATEIGRNIGVGIGGGGGRNGDSEPSGTEGGEKTPAPEAILGTAPRWPRTCDGGRPGAPHVNIPGFASAGTGRRRMDGGLIYRRYEIFAFFF</sequence>
<dbReference type="GeneID" id="120110790"/>
<dbReference type="Proteomes" id="UP000228380">
    <property type="component" value="Chromosome 5"/>
</dbReference>
<evidence type="ECO:0000256" key="1">
    <source>
        <dbReference type="SAM" id="MobiDB-lite"/>
    </source>
</evidence>
<feature type="region of interest" description="Disordered" evidence="1">
    <location>
        <begin position="1"/>
        <end position="33"/>
    </location>
</feature>
<evidence type="ECO:0000313" key="3">
    <source>
        <dbReference type="RefSeq" id="XP_038982318.1"/>
    </source>
</evidence>
<keyword evidence="2" id="KW-1185">Reference proteome</keyword>
<dbReference type="AlphaFoldDB" id="A0A8B9AEE7"/>
<proteinExistence type="predicted"/>
<name>A0A8B9AEE7_PHODC</name>
<protein>
    <submittedName>
        <fullName evidence="3">Uncharacterized protein LOC120110790</fullName>
    </submittedName>
</protein>
<dbReference type="PANTHER" id="PTHR35297">
    <property type="entry name" value="PROTEIN, PUTATIVE-RELATED"/>
    <property type="match status" value="1"/>
</dbReference>
<gene>
    <name evidence="3" type="primary">LOC120110790</name>
</gene>
<feature type="compositionally biased region" description="Gly residues" evidence="1">
    <location>
        <begin position="121"/>
        <end position="131"/>
    </location>
</feature>
<evidence type="ECO:0000313" key="2">
    <source>
        <dbReference type="Proteomes" id="UP000228380"/>
    </source>
</evidence>
<dbReference type="RefSeq" id="XP_038982318.1">
    <property type="nucleotide sequence ID" value="XM_039126390.1"/>
</dbReference>
<dbReference type="OrthoDB" id="783427at2759"/>
<feature type="region of interest" description="Disordered" evidence="1">
    <location>
        <begin position="121"/>
        <end position="155"/>
    </location>
</feature>
<dbReference type="KEGG" id="pda:120110790"/>